<gene>
    <name evidence="4" type="ORF">FOZ76_17030</name>
</gene>
<evidence type="ECO:0000313" key="5">
    <source>
        <dbReference type="Proteomes" id="UP000318405"/>
    </source>
</evidence>
<feature type="domain" description="MmgE/PrpD C-terminal" evidence="3">
    <location>
        <begin position="273"/>
        <end position="426"/>
    </location>
</feature>
<dbReference type="InterPro" id="IPR042188">
    <property type="entry name" value="MmgE/PrpD_sf_2"/>
</dbReference>
<dbReference type="InterPro" id="IPR045337">
    <property type="entry name" value="MmgE_PrpD_C"/>
</dbReference>
<organism evidence="4 5">
    <name type="scientific">Verticiella sediminum</name>
    <dbReference type="NCBI Taxonomy" id="1247510"/>
    <lineage>
        <taxon>Bacteria</taxon>
        <taxon>Pseudomonadati</taxon>
        <taxon>Pseudomonadota</taxon>
        <taxon>Betaproteobacteria</taxon>
        <taxon>Burkholderiales</taxon>
        <taxon>Alcaligenaceae</taxon>
        <taxon>Verticiella</taxon>
    </lineage>
</organism>
<feature type="domain" description="MmgE/PrpD N-terminal" evidence="2">
    <location>
        <begin position="12"/>
        <end position="252"/>
    </location>
</feature>
<dbReference type="InterPro" id="IPR036148">
    <property type="entry name" value="MmgE/PrpD_sf"/>
</dbReference>
<dbReference type="SUPFAM" id="SSF103378">
    <property type="entry name" value="2-methylcitrate dehydratase PrpD"/>
    <property type="match status" value="1"/>
</dbReference>
<dbReference type="RefSeq" id="WP_143949451.1">
    <property type="nucleotide sequence ID" value="NZ_BAABMB010000001.1"/>
</dbReference>
<protein>
    <submittedName>
        <fullName evidence="4">MmgE/PrpD family protein</fullName>
    </submittedName>
</protein>
<dbReference type="OrthoDB" id="9797528at2"/>
<evidence type="ECO:0000313" key="4">
    <source>
        <dbReference type="EMBL" id="TSH93084.1"/>
    </source>
</evidence>
<evidence type="ECO:0000256" key="1">
    <source>
        <dbReference type="ARBA" id="ARBA00006174"/>
    </source>
</evidence>
<evidence type="ECO:0000259" key="3">
    <source>
        <dbReference type="Pfam" id="PF19305"/>
    </source>
</evidence>
<dbReference type="InterPro" id="IPR045336">
    <property type="entry name" value="MmgE_PrpD_N"/>
</dbReference>
<comment type="similarity">
    <text evidence="1">Belongs to the PrpD family.</text>
</comment>
<comment type="caution">
    <text evidence="4">The sequence shown here is derived from an EMBL/GenBank/DDBJ whole genome shotgun (WGS) entry which is preliminary data.</text>
</comment>
<dbReference type="AlphaFoldDB" id="A0A556AJJ8"/>
<dbReference type="Gene3D" id="3.30.1330.120">
    <property type="entry name" value="2-methylcitrate dehydratase PrpD"/>
    <property type="match status" value="1"/>
</dbReference>
<dbReference type="InterPro" id="IPR005656">
    <property type="entry name" value="MmgE_PrpD"/>
</dbReference>
<proteinExistence type="inferred from homology"/>
<dbReference type="PANTHER" id="PTHR16943">
    <property type="entry name" value="2-METHYLCITRATE DEHYDRATASE-RELATED"/>
    <property type="match status" value="1"/>
</dbReference>
<dbReference type="PANTHER" id="PTHR16943:SF8">
    <property type="entry name" value="2-METHYLCITRATE DEHYDRATASE"/>
    <property type="match status" value="1"/>
</dbReference>
<accession>A0A556AJJ8</accession>
<reference evidence="4 5" key="1">
    <citation type="submission" date="2019-07" db="EMBL/GenBank/DDBJ databases">
        <title>Qingshengfaniella alkalisoli gen. nov., sp. nov., isolated from saline soil.</title>
        <authorList>
            <person name="Xu L."/>
            <person name="Huang X.-X."/>
            <person name="Sun J.-Q."/>
        </authorList>
    </citation>
    <scope>NUCLEOTIDE SEQUENCE [LARGE SCALE GENOMIC DNA]</scope>
    <source>
        <strain evidence="4 5">DSM 27279</strain>
    </source>
</reference>
<dbReference type="Pfam" id="PF03972">
    <property type="entry name" value="MmgE_PrpD_N"/>
    <property type="match status" value="1"/>
</dbReference>
<sequence>MDMHATVPSLTQRLAEHFVGPRAAAPAEAARVTARSLLLDYLGVALAGSSSESGRIALRYAQHDGDTGQASLIGGAGAGVSAERAAFANAISAHSIELDDSDVDSYLHFSAPVVSAALAAAQVAHRSGHMLLAAIVAGCEMMQRLSRAANPSLRDRCFHSTAAIGVFGATVAAGRLWDLPPVQMVSAIGLAGAQAGGILEFHGPSMQKRFSPGPAARGGLTAARMAQLGYTGQDTVLDGPRGFLRAFTDRADAGALVKDLDVPYRLDIEFKPYACARPIHNAIDCALAIRERHRPDLEQIETIEIARHPSWAHKHRNRTPGSYHAAQMSLEFSVAVALKDGAALLDQYTERNLGDRLVHRLMSRVHVGVDPSLQRGVSCRMVIHMQDGRRMVQQVDYPRGSVRWPLSDLELEAKFRTLAAPVLGEAGTVRLLDAVGNVEACTDIAALMAGTQVMPP</sequence>
<evidence type="ECO:0000259" key="2">
    <source>
        <dbReference type="Pfam" id="PF03972"/>
    </source>
</evidence>
<dbReference type="InterPro" id="IPR042183">
    <property type="entry name" value="MmgE/PrpD_sf_1"/>
</dbReference>
<dbReference type="GO" id="GO:0016829">
    <property type="term" value="F:lyase activity"/>
    <property type="evidence" value="ECO:0007669"/>
    <property type="project" value="InterPro"/>
</dbReference>
<dbReference type="Pfam" id="PF19305">
    <property type="entry name" value="MmgE_PrpD_C"/>
    <property type="match status" value="1"/>
</dbReference>
<dbReference type="Proteomes" id="UP000318405">
    <property type="component" value="Unassembled WGS sequence"/>
</dbReference>
<name>A0A556AJJ8_9BURK</name>
<dbReference type="Gene3D" id="1.10.4100.10">
    <property type="entry name" value="2-methylcitrate dehydratase PrpD"/>
    <property type="match status" value="1"/>
</dbReference>
<keyword evidence="5" id="KW-1185">Reference proteome</keyword>
<dbReference type="EMBL" id="VLTJ01000029">
    <property type="protein sequence ID" value="TSH93084.1"/>
    <property type="molecule type" value="Genomic_DNA"/>
</dbReference>